<dbReference type="OMA" id="WEKCNYE"/>
<reference evidence="2 3" key="1">
    <citation type="submission" date="2018-05" db="EMBL/GenBank/DDBJ databases">
        <title>Draft genome sequence of Scytalidium lignicola DSM 105466, a ubiquitous saprotrophic fungus.</title>
        <authorList>
            <person name="Buettner E."/>
            <person name="Gebauer A.M."/>
            <person name="Hofrichter M."/>
            <person name="Liers C."/>
            <person name="Kellner H."/>
        </authorList>
    </citation>
    <scope>NUCLEOTIDE SEQUENCE [LARGE SCALE GENOMIC DNA]</scope>
    <source>
        <strain evidence="2 3">DSM 105466</strain>
    </source>
</reference>
<evidence type="ECO:0000313" key="3">
    <source>
        <dbReference type="Proteomes" id="UP000258309"/>
    </source>
</evidence>
<comment type="caution">
    <text evidence="2">The sequence shown here is derived from an EMBL/GenBank/DDBJ whole genome shotgun (WGS) entry which is preliminary data.</text>
</comment>
<proteinExistence type="predicted"/>
<dbReference type="Proteomes" id="UP000258309">
    <property type="component" value="Unassembled WGS sequence"/>
</dbReference>
<evidence type="ECO:0000256" key="1">
    <source>
        <dbReference type="SAM" id="MobiDB-lite"/>
    </source>
</evidence>
<feature type="non-terminal residue" evidence="2">
    <location>
        <position position="1"/>
    </location>
</feature>
<keyword evidence="3" id="KW-1185">Reference proteome</keyword>
<protein>
    <submittedName>
        <fullName evidence="2">Uncharacterized protein</fullName>
    </submittedName>
</protein>
<feature type="compositionally biased region" description="Basic and acidic residues" evidence="1">
    <location>
        <begin position="15"/>
        <end position="25"/>
    </location>
</feature>
<dbReference type="EMBL" id="NCSJ02000067">
    <property type="protein sequence ID" value="RFU31825.1"/>
    <property type="molecule type" value="Genomic_DNA"/>
</dbReference>
<evidence type="ECO:0000313" key="2">
    <source>
        <dbReference type="EMBL" id="RFU31825.1"/>
    </source>
</evidence>
<feature type="region of interest" description="Disordered" evidence="1">
    <location>
        <begin position="1"/>
        <end position="81"/>
    </location>
</feature>
<gene>
    <name evidence="2" type="ORF">B7463_g4521</name>
</gene>
<dbReference type="AlphaFoldDB" id="A0A3E2HEP4"/>
<sequence length="304" mass="34324">MTRKRRASVSTIDDQQNRDPKRSKAEIASSDVRYGFSLSQPSSSDEHQLSHGSAVISPKGHTGPKKNVSKKAPKRTTVTTSAQEEYKEAIKSVDKKFNELLRLQEPNPTEFHGVTSDTISSVMASSFLPITKKILDSSPPAAFNLLMYIGEHSYGDVETCFKSSGFGGTQEPFREMDDVMVEIINRRHGAIGDDGIPQAAQEEFNVEASEDEGELLYFLKMLGEKRPNKSEYSKIKKFRRADLKNRFKRRGVRREKAEDWVSVALRDLVETRDRIEQYGIGRHFFPQSIARLAELKGKVVHSLN</sequence>
<feature type="compositionally biased region" description="Basic residues" evidence="1">
    <location>
        <begin position="62"/>
        <end position="74"/>
    </location>
</feature>
<organism evidence="2 3">
    <name type="scientific">Scytalidium lignicola</name>
    <name type="common">Hyphomycete</name>
    <dbReference type="NCBI Taxonomy" id="5539"/>
    <lineage>
        <taxon>Eukaryota</taxon>
        <taxon>Fungi</taxon>
        <taxon>Dikarya</taxon>
        <taxon>Ascomycota</taxon>
        <taxon>Pezizomycotina</taxon>
        <taxon>Leotiomycetes</taxon>
        <taxon>Leotiomycetes incertae sedis</taxon>
        <taxon>Scytalidium</taxon>
    </lineage>
</organism>
<feature type="non-terminal residue" evidence="2">
    <location>
        <position position="304"/>
    </location>
</feature>
<name>A0A3E2HEP4_SCYLI</name>
<accession>A0A3E2HEP4</accession>
<dbReference type="OrthoDB" id="5296889at2759"/>